<dbReference type="GO" id="GO:0006508">
    <property type="term" value="P:proteolysis"/>
    <property type="evidence" value="ECO:0007669"/>
    <property type="project" value="InterPro"/>
</dbReference>
<keyword evidence="7" id="KW-1185">Reference proteome</keyword>
<protein>
    <recommendedName>
        <fullName evidence="5">Peptidase S8/S53 domain-containing protein</fullName>
    </recommendedName>
</protein>
<dbReference type="GO" id="GO:0004252">
    <property type="term" value="F:serine-type endopeptidase activity"/>
    <property type="evidence" value="ECO:0007669"/>
    <property type="project" value="InterPro"/>
</dbReference>
<dbReference type="Gene3D" id="3.40.50.200">
    <property type="entry name" value="Peptidase S8/S53 domain"/>
    <property type="match status" value="1"/>
</dbReference>
<dbReference type="EMBL" id="KV745122">
    <property type="protein sequence ID" value="OCK77506.1"/>
    <property type="molecule type" value="Genomic_DNA"/>
</dbReference>
<dbReference type="InterPro" id="IPR036852">
    <property type="entry name" value="Peptidase_S8/S53_dom_sf"/>
</dbReference>
<proteinExistence type="predicted"/>
<evidence type="ECO:0000313" key="6">
    <source>
        <dbReference type="EMBL" id="OCK77506.1"/>
    </source>
</evidence>
<keyword evidence="2 3" id="KW-0040">ANK repeat</keyword>
<dbReference type="PANTHER" id="PTHR24186">
    <property type="entry name" value="PROTEIN PHOSPHATASE 1 REGULATORY SUBUNIT"/>
    <property type="match status" value="1"/>
</dbReference>
<dbReference type="AlphaFoldDB" id="A0A8E2E4Z8"/>
<feature type="region of interest" description="Disordered" evidence="4">
    <location>
        <begin position="551"/>
        <end position="576"/>
    </location>
</feature>
<organism evidence="6 7">
    <name type="scientific">Lepidopterella palustris CBS 459.81</name>
    <dbReference type="NCBI Taxonomy" id="1314670"/>
    <lineage>
        <taxon>Eukaryota</taxon>
        <taxon>Fungi</taxon>
        <taxon>Dikarya</taxon>
        <taxon>Ascomycota</taxon>
        <taxon>Pezizomycotina</taxon>
        <taxon>Dothideomycetes</taxon>
        <taxon>Pleosporomycetidae</taxon>
        <taxon>Mytilinidiales</taxon>
        <taxon>Argynnaceae</taxon>
        <taxon>Lepidopterella</taxon>
    </lineage>
</organism>
<keyword evidence="1" id="KW-0677">Repeat</keyword>
<dbReference type="OrthoDB" id="206201at2759"/>
<dbReference type="Proteomes" id="UP000250266">
    <property type="component" value="Unassembled WGS sequence"/>
</dbReference>
<dbReference type="Pfam" id="PF00082">
    <property type="entry name" value="Peptidase_S8"/>
    <property type="match status" value="1"/>
</dbReference>
<reference evidence="6 7" key="1">
    <citation type="journal article" date="2016" name="Nat. Commun.">
        <title>Ectomycorrhizal ecology is imprinted in the genome of the dominant symbiotic fungus Cenococcum geophilum.</title>
        <authorList>
            <consortium name="DOE Joint Genome Institute"/>
            <person name="Peter M."/>
            <person name="Kohler A."/>
            <person name="Ohm R.A."/>
            <person name="Kuo A."/>
            <person name="Krutzmann J."/>
            <person name="Morin E."/>
            <person name="Arend M."/>
            <person name="Barry K.W."/>
            <person name="Binder M."/>
            <person name="Choi C."/>
            <person name="Clum A."/>
            <person name="Copeland A."/>
            <person name="Grisel N."/>
            <person name="Haridas S."/>
            <person name="Kipfer T."/>
            <person name="LaButti K."/>
            <person name="Lindquist E."/>
            <person name="Lipzen A."/>
            <person name="Maire R."/>
            <person name="Meier B."/>
            <person name="Mihaltcheva S."/>
            <person name="Molinier V."/>
            <person name="Murat C."/>
            <person name="Poggeler S."/>
            <person name="Quandt C.A."/>
            <person name="Sperisen C."/>
            <person name="Tritt A."/>
            <person name="Tisserant E."/>
            <person name="Crous P.W."/>
            <person name="Henrissat B."/>
            <person name="Nehls U."/>
            <person name="Egli S."/>
            <person name="Spatafora J.W."/>
            <person name="Grigoriev I.V."/>
            <person name="Martin F.M."/>
        </authorList>
    </citation>
    <scope>NUCLEOTIDE SEQUENCE [LARGE SCALE GENOMIC DNA]</scope>
    <source>
        <strain evidence="6 7">CBS 459.81</strain>
    </source>
</reference>
<dbReference type="SUPFAM" id="SSF48403">
    <property type="entry name" value="Ankyrin repeat"/>
    <property type="match status" value="1"/>
</dbReference>
<dbReference type="GO" id="GO:0005886">
    <property type="term" value="C:plasma membrane"/>
    <property type="evidence" value="ECO:0007669"/>
    <property type="project" value="TreeGrafter"/>
</dbReference>
<evidence type="ECO:0000256" key="2">
    <source>
        <dbReference type="ARBA" id="ARBA00023043"/>
    </source>
</evidence>
<dbReference type="InterPro" id="IPR000209">
    <property type="entry name" value="Peptidase_S8/S53_dom"/>
</dbReference>
<dbReference type="PROSITE" id="PS50088">
    <property type="entry name" value="ANK_REPEAT"/>
    <property type="match status" value="1"/>
</dbReference>
<feature type="domain" description="Peptidase S8/S53" evidence="5">
    <location>
        <begin position="609"/>
        <end position="824"/>
    </location>
</feature>
<dbReference type="PROSITE" id="PS50297">
    <property type="entry name" value="ANK_REP_REGION"/>
    <property type="match status" value="1"/>
</dbReference>
<sequence>MVPDYQDSVYKELFDEIANGRSEKLQSFLENRPPDKWYTLRDECHGTLPAYALKCANLSAFDLMYQNYPTIAPNSQMRSMENLLWEAIGISKESRGVEVLRHVLEIPNFLEDYALKKMVDQNGRCAMHLAAQMGVTSVFRFIWKPCPNRENEEKNRAWKNFRPKVCNIQANDGQTPLHLAAYHDNLESLEILMRMRKDPPVPDNFGDTILHKALDRKSPNVKSVNAILTRYPRMILQCNNAHESPLQVLLKKKKDKNLFGELLLDDDSMRSEPFASLTNYDKTVEELLMEHALRECTTLEHVREILGKNYSDDLYFNASFLSNPATQFSPYMKARTALDVPVFPFLKYVRLPDLQCSAKRPCITTPYGGRIDPEALQVFNYLRGKGVTHIDEVTVPDCMLHPHSDQEIKDSLRGIRVRSIDWRKKDLSISSLQDDFRRVEELHLYSSGNKDVLDYWAKYALPELWMSLPAPLGSAKAPQLNITPPTNVGRLRALKINIFRARTIPYIIVPHLSGWENKFRRAIHANHGSKRAKPELCLKCSNSIKVSIDKAPIDSSQSTSEREDDENGSLNTREPRSIRTEMKPFLEFISTLLKPDESPEAQHAEKNPIKVAIIDSGVYCFPDMRYKWEGRSFIEDEVEQSADTHWHSPSNSHGTMLARLIFEMNPWCKFYVGKVKHGPHQGGVDIPTAIKALRWAGDQEVDVICLSWSITEEDAGSENFAGLSRAIADASSKALIFATTSDEGSAAKAPYPAKFEGRVLAITAADIENNKCKGADDKDTEFYLPSEGFEVDGIPEYLEASCKKPAQGSSYATALAAGVAALFLTCVQLTYHKGAQAHDDDAIHDMDNKITVYKNTEMKKLFKNLCGTGADDAKFVQPWKIFSREWNKKGPRAKRTALKHELEHIIRS</sequence>
<dbReference type="PANTHER" id="PTHR24186:SF38">
    <property type="entry name" value="ANKYRIN REPEAT FAMILY PROTEIN"/>
    <property type="match status" value="1"/>
</dbReference>
<dbReference type="Gene3D" id="1.25.40.20">
    <property type="entry name" value="Ankyrin repeat-containing domain"/>
    <property type="match status" value="1"/>
</dbReference>
<dbReference type="SMART" id="SM00248">
    <property type="entry name" value="ANK"/>
    <property type="match status" value="2"/>
</dbReference>
<evidence type="ECO:0000259" key="5">
    <source>
        <dbReference type="Pfam" id="PF00082"/>
    </source>
</evidence>
<accession>A0A8E2E4Z8</accession>
<evidence type="ECO:0000256" key="3">
    <source>
        <dbReference type="PROSITE-ProRule" id="PRU00023"/>
    </source>
</evidence>
<feature type="repeat" description="ANK" evidence="3">
    <location>
        <begin position="172"/>
        <end position="204"/>
    </location>
</feature>
<name>A0A8E2E4Z8_9PEZI</name>
<gene>
    <name evidence="6" type="ORF">K432DRAFT_427966</name>
</gene>
<dbReference type="InterPro" id="IPR002110">
    <property type="entry name" value="Ankyrin_rpt"/>
</dbReference>
<evidence type="ECO:0000313" key="7">
    <source>
        <dbReference type="Proteomes" id="UP000250266"/>
    </source>
</evidence>
<evidence type="ECO:0000256" key="4">
    <source>
        <dbReference type="SAM" id="MobiDB-lite"/>
    </source>
</evidence>
<dbReference type="Pfam" id="PF12796">
    <property type="entry name" value="Ank_2"/>
    <property type="match status" value="1"/>
</dbReference>
<dbReference type="InterPro" id="IPR036770">
    <property type="entry name" value="Ankyrin_rpt-contain_sf"/>
</dbReference>
<dbReference type="SUPFAM" id="SSF52743">
    <property type="entry name" value="Subtilisin-like"/>
    <property type="match status" value="1"/>
</dbReference>
<evidence type="ECO:0000256" key="1">
    <source>
        <dbReference type="ARBA" id="ARBA00022737"/>
    </source>
</evidence>